<organism evidence="2 3">
    <name type="scientific">Digitaria exilis</name>
    <dbReference type="NCBI Taxonomy" id="1010633"/>
    <lineage>
        <taxon>Eukaryota</taxon>
        <taxon>Viridiplantae</taxon>
        <taxon>Streptophyta</taxon>
        <taxon>Embryophyta</taxon>
        <taxon>Tracheophyta</taxon>
        <taxon>Spermatophyta</taxon>
        <taxon>Magnoliopsida</taxon>
        <taxon>Liliopsida</taxon>
        <taxon>Poales</taxon>
        <taxon>Poaceae</taxon>
        <taxon>PACMAD clade</taxon>
        <taxon>Panicoideae</taxon>
        <taxon>Panicodae</taxon>
        <taxon>Paniceae</taxon>
        <taxon>Anthephorinae</taxon>
        <taxon>Digitaria</taxon>
    </lineage>
</organism>
<sequence>MHIKRRFLCLGGLWRRRWETNVPNELLVLRIHLMSVQALMLTSICDFFISVILNQINLRLK</sequence>
<gene>
    <name evidence="2" type="ORF">HU200_058876</name>
</gene>
<evidence type="ECO:0000313" key="3">
    <source>
        <dbReference type="Proteomes" id="UP000636709"/>
    </source>
</evidence>
<evidence type="ECO:0000256" key="1">
    <source>
        <dbReference type="SAM" id="Phobius"/>
    </source>
</evidence>
<protein>
    <submittedName>
        <fullName evidence="2">Uncharacterized protein</fullName>
    </submittedName>
</protein>
<keyword evidence="1" id="KW-1133">Transmembrane helix</keyword>
<dbReference type="EMBL" id="JACEFO010002477">
    <property type="protein sequence ID" value="KAF8659031.1"/>
    <property type="molecule type" value="Genomic_DNA"/>
</dbReference>
<dbReference type="Proteomes" id="UP000636709">
    <property type="component" value="Unassembled WGS sequence"/>
</dbReference>
<dbReference type="AlphaFoldDB" id="A0A835ABZ2"/>
<evidence type="ECO:0000313" key="2">
    <source>
        <dbReference type="EMBL" id="KAF8659031.1"/>
    </source>
</evidence>
<name>A0A835ABZ2_9POAL</name>
<accession>A0A835ABZ2</accession>
<reference evidence="2" key="1">
    <citation type="submission" date="2020-07" db="EMBL/GenBank/DDBJ databases">
        <title>Genome sequence and genetic diversity analysis of an under-domesticated orphan crop, white fonio (Digitaria exilis).</title>
        <authorList>
            <person name="Bennetzen J.L."/>
            <person name="Chen S."/>
            <person name="Ma X."/>
            <person name="Wang X."/>
            <person name="Yssel A.E.J."/>
            <person name="Chaluvadi S.R."/>
            <person name="Johnson M."/>
            <person name="Gangashetty P."/>
            <person name="Hamidou F."/>
            <person name="Sanogo M.D."/>
            <person name="Zwaenepoel A."/>
            <person name="Wallace J."/>
            <person name="Van De Peer Y."/>
            <person name="Van Deynze A."/>
        </authorList>
    </citation>
    <scope>NUCLEOTIDE SEQUENCE</scope>
    <source>
        <tissue evidence="2">Leaves</tissue>
    </source>
</reference>
<keyword evidence="3" id="KW-1185">Reference proteome</keyword>
<proteinExistence type="predicted"/>
<comment type="caution">
    <text evidence="2">The sequence shown here is derived from an EMBL/GenBank/DDBJ whole genome shotgun (WGS) entry which is preliminary data.</text>
</comment>
<keyword evidence="1" id="KW-0472">Membrane</keyword>
<feature type="transmembrane region" description="Helical" evidence="1">
    <location>
        <begin position="31"/>
        <end position="53"/>
    </location>
</feature>
<keyword evidence="1" id="KW-0812">Transmembrane</keyword>